<sequence length="154" mass="17116">MLYKNIMLAIDGSDVSNYAVEEVIKLTQGEEVNVRLIYVIDESYIYNGGPIVDYPAFISSLKEDGQKILDNAQRMIESHSSIKVEKFLFELKPIQGRIAELIVAAATEWPADLLVIGTHGRRGVNRLFLGSVAENVIRIATTPVLLIRGSMLPK</sequence>
<dbReference type="eggNOG" id="COG0589">
    <property type="taxonomic scope" value="Bacteria"/>
</dbReference>
<dbReference type="AlphaFoldDB" id="G9EIP2"/>
<comment type="similarity">
    <text evidence="1">Belongs to the universal stress protein A family.</text>
</comment>
<keyword evidence="4" id="KW-1185">Reference proteome</keyword>
<evidence type="ECO:0000313" key="3">
    <source>
        <dbReference type="EMBL" id="EHL32810.1"/>
    </source>
</evidence>
<feature type="domain" description="UspA" evidence="2">
    <location>
        <begin position="3"/>
        <end position="148"/>
    </location>
</feature>
<dbReference type="Gene3D" id="3.40.50.620">
    <property type="entry name" value="HUPs"/>
    <property type="match status" value="1"/>
</dbReference>
<reference evidence="3 4" key="1">
    <citation type="journal article" date="2011" name="BMC Genomics">
        <title>Insight into cross-talk between intra-amoebal pathogens.</title>
        <authorList>
            <person name="Gimenez G."/>
            <person name="Bertelli C."/>
            <person name="Moliner C."/>
            <person name="Robert C."/>
            <person name="Raoult D."/>
            <person name="Fournier P.E."/>
            <person name="Greub G."/>
        </authorList>
    </citation>
    <scope>NUCLEOTIDE SEQUENCE [LARGE SCALE GENOMIC DNA]</scope>
    <source>
        <strain evidence="3 4">LLAP12</strain>
    </source>
</reference>
<gene>
    <name evidence="3" type="ORF">LDG_5048</name>
</gene>
<dbReference type="RefSeq" id="WP_006869039.1">
    <property type="nucleotide sequence ID" value="NZ_JH413793.1"/>
</dbReference>
<dbReference type="SUPFAM" id="SSF52402">
    <property type="entry name" value="Adenine nucleotide alpha hydrolases-like"/>
    <property type="match status" value="1"/>
</dbReference>
<dbReference type="PRINTS" id="PR01438">
    <property type="entry name" value="UNVRSLSTRESS"/>
</dbReference>
<proteinExistence type="inferred from homology"/>
<dbReference type="InterPro" id="IPR006016">
    <property type="entry name" value="UspA"/>
</dbReference>
<name>G9EIP2_9GAMM</name>
<dbReference type="FunCoup" id="G9EIP2">
    <property type="interactions" value="131"/>
</dbReference>
<evidence type="ECO:0000256" key="1">
    <source>
        <dbReference type="ARBA" id="ARBA00008791"/>
    </source>
</evidence>
<organism evidence="3 4">
    <name type="scientific">Legionella drancourtii LLAP12</name>
    <dbReference type="NCBI Taxonomy" id="658187"/>
    <lineage>
        <taxon>Bacteria</taxon>
        <taxon>Pseudomonadati</taxon>
        <taxon>Pseudomonadota</taxon>
        <taxon>Gammaproteobacteria</taxon>
        <taxon>Legionellales</taxon>
        <taxon>Legionellaceae</taxon>
        <taxon>Legionella</taxon>
    </lineage>
</organism>
<dbReference type="InParanoid" id="G9EIP2"/>
<dbReference type="PANTHER" id="PTHR46268">
    <property type="entry name" value="STRESS RESPONSE PROTEIN NHAX"/>
    <property type="match status" value="1"/>
</dbReference>
<dbReference type="Proteomes" id="UP000002770">
    <property type="component" value="Unassembled WGS sequence"/>
</dbReference>
<accession>G9EIP2</accession>
<protein>
    <recommendedName>
        <fullName evidence="2">UspA domain-containing protein</fullName>
    </recommendedName>
</protein>
<dbReference type="Pfam" id="PF00582">
    <property type="entry name" value="Usp"/>
    <property type="match status" value="1"/>
</dbReference>
<dbReference type="PANTHER" id="PTHR46268:SF15">
    <property type="entry name" value="UNIVERSAL STRESS PROTEIN HP_0031"/>
    <property type="match status" value="1"/>
</dbReference>
<dbReference type="CDD" id="cd00293">
    <property type="entry name" value="USP-like"/>
    <property type="match status" value="1"/>
</dbReference>
<dbReference type="HOGENOM" id="CLU_049301_11_0_6"/>
<dbReference type="EMBL" id="JH413793">
    <property type="protein sequence ID" value="EHL32810.1"/>
    <property type="molecule type" value="Genomic_DNA"/>
</dbReference>
<dbReference type="STRING" id="658187.LDG_5048"/>
<dbReference type="InterPro" id="IPR014729">
    <property type="entry name" value="Rossmann-like_a/b/a_fold"/>
</dbReference>
<dbReference type="InterPro" id="IPR006015">
    <property type="entry name" value="Universal_stress_UspA"/>
</dbReference>
<evidence type="ECO:0000259" key="2">
    <source>
        <dbReference type="Pfam" id="PF00582"/>
    </source>
</evidence>
<evidence type="ECO:0000313" key="4">
    <source>
        <dbReference type="Proteomes" id="UP000002770"/>
    </source>
</evidence>